<reference evidence="1 2" key="1">
    <citation type="submission" date="2018-11" db="EMBL/GenBank/DDBJ databases">
        <title>The genome of Variovorax sp T529.</title>
        <authorList>
            <person name="Gao J."/>
        </authorList>
    </citation>
    <scope>NUCLEOTIDE SEQUENCE [LARGE SCALE GENOMIC DNA]</scope>
    <source>
        <strain evidence="1 2">T529</strain>
    </source>
</reference>
<gene>
    <name evidence="1" type="ORF">EH244_31250</name>
</gene>
<accession>A0A3P3E0N2</accession>
<sequence length="77" mass="8700">MRDIVVAMPSHTGLSDLAKAFEESPFEVIGPSEGRLVIRLDDEVVQFLHDQSLFEHYEEPNELTLLNSLGSHPNFFS</sequence>
<dbReference type="RefSeq" id="WP_124962166.1">
    <property type="nucleotide sequence ID" value="NZ_RQXU01000044.1"/>
</dbReference>
<protein>
    <submittedName>
        <fullName evidence="1">Uncharacterized protein</fullName>
    </submittedName>
</protein>
<organism evidence="1 2">
    <name type="scientific">Variovorax beijingensis</name>
    <dbReference type="NCBI Taxonomy" id="2496117"/>
    <lineage>
        <taxon>Bacteria</taxon>
        <taxon>Pseudomonadati</taxon>
        <taxon>Pseudomonadota</taxon>
        <taxon>Betaproteobacteria</taxon>
        <taxon>Burkholderiales</taxon>
        <taxon>Comamonadaceae</taxon>
        <taxon>Variovorax</taxon>
    </lineage>
</organism>
<dbReference type="AlphaFoldDB" id="A0A3P3E0N2"/>
<dbReference type="Proteomes" id="UP000271590">
    <property type="component" value="Unassembled WGS sequence"/>
</dbReference>
<dbReference type="EMBL" id="RQXU01000044">
    <property type="protein sequence ID" value="RRH79949.1"/>
    <property type="molecule type" value="Genomic_DNA"/>
</dbReference>
<name>A0A3P3E0N2_9BURK</name>
<evidence type="ECO:0000313" key="2">
    <source>
        <dbReference type="Proteomes" id="UP000271590"/>
    </source>
</evidence>
<proteinExistence type="predicted"/>
<comment type="caution">
    <text evidence="1">The sequence shown here is derived from an EMBL/GenBank/DDBJ whole genome shotgun (WGS) entry which is preliminary data.</text>
</comment>
<evidence type="ECO:0000313" key="1">
    <source>
        <dbReference type="EMBL" id="RRH79949.1"/>
    </source>
</evidence>